<dbReference type="RefSeq" id="WP_188662305.1">
    <property type="nucleotide sequence ID" value="NZ_BMKC01000001.1"/>
</dbReference>
<accession>A0ABQ1HHT2</accession>
<dbReference type="Proteomes" id="UP000623419">
    <property type="component" value="Unassembled WGS sequence"/>
</dbReference>
<name>A0ABQ1HHT2_9GAMM</name>
<proteinExistence type="predicted"/>
<keyword evidence="3" id="KW-1185">Reference proteome</keyword>
<reference evidence="3" key="1">
    <citation type="journal article" date="2019" name="Int. J. Syst. Evol. Microbiol.">
        <title>The Global Catalogue of Microorganisms (GCM) 10K type strain sequencing project: providing services to taxonomists for standard genome sequencing and annotation.</title>
        <authorList>
            <consortium name="The Broad Institute Genomics Platform"/>
            <consortium name="The Broad Institute Genome Sequencing Center for Infectious Disease"/>
            <person name="Wu L."/>
            <person name="Ma J."/>
        </authorList>
    </citation>
    <scope>NUCLEOTIDE SEQUENCE [LARGE SCALE GENOMIC DNA]</scope>
    <source>
        <strain evidence="3">CGMCC 1.15905</strain>
    </source>
</reference>
<evidence type="ECO:0000313" key="3">
    <source>
        <dbReference type="Proteomes" id="UP000623419"/>
    </source>
</evidence>
<comment type="caution">
    <text evidence="2">The sequence shown here is derived from an EMBL/GenBank/DDBJ whole genome shotgun (WGS) entry which is preliminary data.</text>
</comment>
<gene>
    <name evidence="2" type="ORF">GCM10011521_12540</name>
</gene>
<evidence type="ECO:0000313" key="2">
    <source>
        <dbReference type="EMBL" id="GGA75843.1"/>
    </source>
</evidence>
<feature type="chain" id="PRO_5047439273" evidence="1">
    <location>
        <begin position="22"/>
        <end position="213"/>
    </location>
</feature>
<protein>
    <submittedName>
        <fullName evidence="2">Uncharacterized protein</fullName>
    </submittedName>
</protein>
<organism evidence="2 3">
    <name type="scientific">Arenimonas soli</name>
    <dbReference type="NCBI Taxonomy" id="2269504"/>
    <lineage>
        <taxon>Bacteria</taxon>
        <taxon>Pseudomonadati</taxon>
        <taxon>Pseudomonadota</taxon>
        <taxon>Gammaproteobacteria</taxon>
        <taxon>Lysobacterales</taxon>
        <taxon>Lysobacteraceae</taxon>
        <taxon>Arenimonas</taxon>
    </lineage>
</organism>
<evidence type="ECO:0000256" key="1">
    <source>
        <dbReference type="SAM" id="SignalP"/>
    </source>
</evidence>
<sequence length="213" mass="22790">MTPRLTSLLLATLLVVVPAFAGATGPDRVDRLTDLVVQAMPMHVVFEQFAAKDPQWPVQENPGALDAGQLACLRGELSTAGYRRVLREKVQAYAGHGDDVMDRSIRLLESGAAQLMGAFVIAGVEQEMTGRKVDEAEIVGAARPEVVQAFMELMTHPDNAHLRRLVGIGDAFDPGESAEENHARGEKVGGSLAVSLMLGGMGRCDIPTSVLFN</sequence>
<feature type="signal peptide" evidence="1">
    <location>
        <begin position="1"/>
        <end position="21"/>
    </location>
</feature>
<dbReference type="EMBL" id="BMKC01000001">
    <property type="protein sequence ID" value="GGA75843.1"/>
    <property type="molecule type" value="Genomic_DNA"/>
</dbReference>
<keyword evidence="1" id="KW-0732">Signal</keyword>